<dbReference type="SUPFAM" id="SSF54427">
    <property type="entry name" value="NTF2-like"/>
    <property type="match status" value="1"/>
</dbReference>
<accession>A0ABX2NUN6</accession>
<dbReference type="Proteomes" id="UP000821598">
    <property type="component" value="Unassembled WGS sequence"/>
</dbReference>
<dbReference type="InterPro" id="IPR027843">
    <property type="entry name" value="DUF4440"/>
</dbReference>
<sequence>MCGTCSGSRVVSMFALHEVVMQHPVLELELRRCAALMTKDFVELDLLTSPRLVYVHAPGVIHGREQLTQFLRNEVQFSAVQRRDLQIRALGEMAWITGFLRYEGWRLPARQTFEAFSYVTQIWVQVGQHWQLEVCQSTKVEETMWKTAAGAPLAVGSSIGIAIPDADTSVVPSFGYFGAAQ</sequence>
<dbReference type="Gene3D" id="3.10.450.50">
    <property type="match status" value="1"/>
</dbReference>
<protein>
    <submittedName>
        <fullName evidence="2">Nuclear transport factor 2 family protein</fullName>
    </submittedName>
</protein>
<reference evidence="2 3" key="1">
    <citation type="submission" date="2019-08" db="EMBL/GenBank/DDBJ databases">
        <title>Paraburkholderia simonii sp. nov. and P. youngii sp. nov. Brazilian and Mexican Mimosa-associated rhizobia.</title>
        <authorList>
            <person name="Mavima L."/>
            <person name="Beukes C.W."/>
            <person name="Palmer M."/>
            <person name="De Meyer S.E."/>
            <person name="James E.K."/>
            <person name="Maluk M."/>
            <person name="Avontuur J.R."/>
            <person name="Chan W.Y."/>
            <person name="Venter S.N."/>
            <person name="Steenkamp E.T."/>
        </authorList>
    </citation>
    <scope>NUCLEOTIDE SEQUENCE [LARGE SCALE GENOMIC DNA]</scope>
    <source>
        <strain evidence="2 3">JPY454</strain>
    </source>
</reference>
<dbReference type="EMBL" id="VOMC01000044">
    <property type="protein sequence ID" value="NVI08210.1"/>
    <property type="molecule type" value="Genomic_DNA"/>
</dbReference>
<feature type="domain" description="DUF4440" evidence="1">
    <location>
        <begin position="25"/>
        <end position="132"/>
    </location>
</feature>
<evidence type="ECO:0000313" key="3">
    <source>
        <dbReference type="Proteomes" id="UP000821598"/>
    </source>
</evidence>
<organism evidence="2 3">
    <name type="scientific">Paraburkholderia youngii</name>
    <dbReference type="NCBI Taxonomy" id="2782701"/>
    <lineage>
        <taxon>Bacteria</taxon>
        <taxon>Pseudomonadati</taxon>
        <taxon>Pseudomonadota</taxon>
        <taxon>Betaproteobacteria</taxon>
        <taxon>Burkholderiales</taxon>
        <taxon>Burkholderiaceae</taxon>
        <taxon>Paraburkholderia</taxon>
    </lineage>
</organism>
<name>A0ABX2NUN6_9BURK</name>
<evidence type="ECO:0000259" key="1">
    <source>
        <dbReference type="Pfam" id="PF14534"/>
    </source>
</evidence>
<comment type="caution">
    <text evidence="2">The sequence shown here is derived from an EMBL/GenBank/DDBJ whole genome shotgun (WGS) entry which is preliminary data.</text>
</comment>
<dbReference type="InterPro" id="IPR032710">
    <property type="entry name" value="NTF2-like_dom_sf"/>
</dbReference>
<gene>
    <name evidence="2" type="ORF">FSB64_31555</name>
</gene>
<proteinExistence type="predicted"/>
<dbReference type="Pfam" id="PF14534">
    <property type="entry name" value="DUF4440"/>
    <property type="match status" value="1"/>
</dbReference>
<evidence type="ECO:0000313" key="2">
    <source>
        <dbReference type="EMBL" id="NVI08210.1"/>
    </source>
</evidence>
<keyword evidence="3" id="KW-1185">Reference proteome</keyword>